<accession>A0ABV5I8Q1</accession>
<dbReference type="SUPFAM" id="SSF46689">
    <property type="entry name" value="Homeodomain-like"/>
    <property type="match status" value="1"/>
</dbReference>
<dbReference type="InterPro" id="IPR011075">
    <property type="entry name" value="TetR_C"/>
</dbReference>
<evidence type="ECO:0000256" key="4">
    <source>
        <dbReference type="PROSITE-ProRule" id="PRU00335"/>
    </source>
</evidence>
<dbReference type="InterPro" id="IPR036271">
    <property type="entry name" value="Tet_transcr_reg_TetR-rel_C_sf"/>
</dbReference>
<organism evidence="6 7">
    <name type="scientific">Nonomuraea spiralis</name>
    <dbReference type="NCBI Taxonomy" id="46182"/>
    <lineage>
        <taxon>Bacteria</taxon>
        <taxon>Bacillati</taxon>
        <taxon>Actinomycetota</taxon>
        <taxon>Actinomycetes</taxon>
        <taxon>Streptosporangiales</taxon>
        <taxon>Streptosporangiaceae</taxon>
        <taxon>Nonomuraea</taxon>
    </lineage>
</organism>
<dbReference type="SUPFAM" id="SSF48498">
    <property type="entry name" value="Tetracyclin repressor-like, C-terminal domain"/>
    <property type="match status" value="1"/>
</dbReference>
<name>A0ABV5I8Q1_9ACTN</name>
<dbReference type="InterPro" id="IPR001647">
    <property type="entry name" value="HTH_TetR"/>
</dbReference>
<feature type="domain" description="HTH tetR-type" evidence="5">
    <location>
        <begin position="9"/>
        <end position="69"/>
    </location>
</feature>
<keyword evidence="3" id="KW-0804">Transcription</keyword>
<dbReference type="PANTHER" id="PTHR30055">
    <property type="entry name" value="HTH-TYPE TRANSCRIPTIONAL REGULATOR RUTR"/>
    <property type="match status" value="1"/>
</dbReference>
<reference evidence="6 7" key="1">
    <citation type="submission" date="2024-09" db="EMBL/GenBank/DDBJ databases">
        <authorList>
            <person name="Sun Q."/>
            <person name="Mori K."/>
        </authorList>
    </citation>
    <scope>NUCLEOTIDE SEQUENCE [LARGE SCALE GENOMIC DNA]</scope>
    <source>
        <strain evidence="6 7">CCM 3426</strain>
    </source>
</reference>
<evidence type="ECO:0000256" key="1">
    <source>
        <dbReference type="ARBA" id="ARBA00023015"/>
    </source>
</evidence>
<comment type="caution">
    <text evidence="6">The sequence shown here is derived from an EMBL/GenBank/DDBJ whole genome shotgun (WGS) entry which is preliminary data.</text>
</comment>
<keyword evidence="7" id="KW-1185">Reference proteome</keyword>
<keyword evidence="2 4" id="KW-0238">DNA-binding</keyword>
<dbReference type="Gene3D" id="1.10.357.10">
    <property type="entry name" value="Tetracycline Repressor, domain 2"/>
    <property type="match status" value="1"/>
</dbReference>
<dbReference type="PANTHER" id="PTHR30055:SF148">
    <property type="entry name" value="TETR-FAMILY TRANSCRIPTIONAL REGULATOR"/>
    <property type="match status" value="1"/>
</dbReference>
<evidence type="ECO:0000313" key="7">
    <source>
        <dbReference type="Proteomes" id="UP001589647"/>
    </source>
</evidence>
<dbReference type="RefSeq" id="WP_189645877.1">
    <property type="nucleotide sequence ID" value="NZ_BMRC01000001.1"/>
</dbReference>
<evidence type="ECO:0000313" key="6">
    <source>
        <dbReference type="EMBL" id="MFB9200315.1"/>
    </source>
</evidence>
<dbReference type="EMBL" id="JBHMEI010000001">
    <property type="protein sequence ID" value="MFB9200315.1"/>
    <property type="molecule type" value="Genomic_DNA"/>
</dbReference>
<protein>
    <submittedName>
        <fullName evidence="6">TetR/AcrR family transcriptional regulator</fullName>
    </submittedName>
</protein>
<gene>
    <name evidence="6" type="ORF">ACFFV7_03840</name>
</gene>
<evidence type="ECO:0000256" key="2">
    <source>
        <dbReference type="ARBA" id="ARBA00023125"/>
    </source>
</evidence>
<dbReference type="PROSITE" id="PS50977">
    <property type="entry name" value="HTH_TETR_2"/>
    <property type="match status" value="1"/>
</dbReference>
<proteinExistence type="predicted"/>
<dbReference type="Proteomes" id="UP001589647">
    <property type="component" value="Unassembled WGS sequence"/>
</dbReference>
<evidence type="ECO:0000259" key="5">
    <source>
        <dbReference type="PROSITE" id="PS50977"/>
    </source>
</evidence>
<dbReference type="Pfam" id="PF16859">
    <property type="entry name" value="TetR_C_11"/>
    <property type="match status" value="1"/>
</dbReference>
<evidence type="ECO:0000256" key="3">
    <source>
        <dbReference type="ARBA" id="ARBA00023163"/>
    </source>
</evidence>
<dbReference type="InterPro" id="IPR009057">
    <property type="entry name" value="Homeodomain-like_sf"/>
</dbReference>
<keyword evidence="1" id="KW-0805">Transcription regulation</keyword>
<dbReference type="Pfam" id="PF00440">
    <property type="entry name" value="TetR_N"/>
    <property type="match status" value="1"/>
</dbReference>
<feature type="DNA-binding region" description="H-T-H motif" evidence="4">
    <location>
        <begin position="32"/>
        <end position="51"/>
    </location>
</feature>
<sequence length="204" mass="21374">MTVTRRRGQRLDDAILDATWQILQEAGYARLTFEAVAALAGTSRPVLNRRWPTRAELALAAMERAAPPVVAAPATGSLRSDLVELLRQAVNGFGAVRGEVLAGLLAETARDPDATAAVRAWIARSTTGDTMAAILAGAAERGEIRTADVPARVLRLPFDLVRNEAIRYGLPVADDAIASIVDDVVLPLVGHTCGGTPAAAPPPG</sequence>
<dbReference type="Gene3D" id="1.10.10.60">
    <property type="entry name" value="Homeodomain-like"/>
    <property type="match status" value="1"/>
</dbReference>
<dbReference type="InterPro" id="IPR050109">
    <property type="entry name" value="HTH-type_TetR-like_transc_reg"/>
</dbReference>